<proteinExistence type="predicted"/>
<dbReference type="AlphaFoldDB" id="A0A2N9GQQ8"/>
<dbReference type="InterPro" id="IPR043502">
    <property type="entry name" value="DNA/RNA_pol_sf"/>
</dbReference>
<dbReference type="Pfam" id="PF07727">
    <property type="entry name" value="RVT_2"/>
    <property type="match status" value="1"/>
</dbReference>
<evidence type="ECO:0000313" key="3">
    <source>
        <dbReference type="EMBL" id="SPD01759.1"/>
    </source>
</evidence>
<feature type="region of interest" description="Disordered" evidence="1">
    <location>
        <begin position="995"/>
        <end position="1021"/>
    </location>
</feature>
<dbReference type="EMBL" id="OIVN01002224">
    <property type="protein sequence ID" value="SPD01759.1"/>
    <property type="molecule type" value="Genomic_DNA"/>
</dbReference>
<gene>
    <name evidence="3" type="ORF">FSB_LOCUS29641</name>
</gene>
<feature type="region of interest" description="Disordered" evidence="1">
    <location>
        <begin position="238"/>
        <end position="275"/>
    </location>
</feature>
<dbReference type="PANTHER" id="PTHR35752:SF1">
    <property type="entry name" value="G-PROTEIN COUPLED RECEPTOR"/>
    <property type="match status" value="1"/>
</dbReference>
<dbReference type="InterPro" id="IPR013103">
    <property type="entry name" value="RVT_2"/>
</dbReference>
<organism evidence="3">
    <name type="scientific">Fagus sylvatica</name>
    <name type="common">Beechnut</name>
    <dbReference type="NCBI Taxonomy" id="28930"/>
    <lineage>
        <taxon>Eukaryota</taxon>
        <taxon>Viridiplantae</taxon>
        <taxon>Streptophyta</taxon>
        <taxon>Embryophyta</taxon>
        <taxon>Tracheophyta</taxon>
        <taxon>Spermatophyta</taxon>
        <taxon>Magnoliopsida</taxon>
        <taxon>eudicotyledons</taxon>
        <taxon>Gunneridae</taxon>
        <taxon>Pentapetalae</taxon>
        <taxon>rosids</taxon>
        <taxon>fabids</taxon>
        <taxon>Fagales</taxon>
        <taxon>Fagaceae</taxon>
        <taxon>Fagus</taxon>
    </lineage>
</organism>
<feature type="domain" description="Reverse transcriptase Ty1/copia-type" evidence="2">
    <location>
        <begin position="538"/>
        <end position="606"/>
    </location>
</feature>
<reference evidence="3" key="1">
    <citation type="submission" date="2018-02" db="EMBL/GenBank/DDBJ databases">
        <authorList>
            <person name="Cohen D.B."/>
            <person name="Kent A.D."/>
        </authorList>
    </citation>
    <scope>NUCLEOTIDE SEQUENCE</scope>
</reference>
<dbReference type="CDD" id="cd09272">
    <property type="entry name" value="RNase_HI_RT_Ty1"/>
    <property type="match status" value="1"/>
</dbReference>
<dbReference type="PANTHER" id="PTHR35752">
    <property type="entry name" value="G-PROTEIN COUPLED RECEPTOR"/>
    <property type="match status" value="1"/>
</dbReference>
<evidence type="ECO:0000256" key="1">
    <source>
        <dbReference type="SAM" id="MobiDB-lite"/>
    </source>
</evidence>
<name>A0A2N9GQQ8_FAGSY</name>
<protein>
    <recommendedName>
        <fullName evidence="2">Reverse transcriptase Ty1/copia-type domain-containing protein</fullName>
    </recommendedName>
</protein>
<dbReference type="SUPFAM" id="SSF56672">
    <property type="entry name" value="DNA/RNA polymerases"/>
    <property type="match status" value="1"/>
</dbReference>
<dbReference type="Pfam" id="PF14223">
    <property type="entry name" value="Retrotran_gag_2"/>
    <property type="match status" value="1"/>
</dbReference>
<sequence length="1021" mass="112151">MAPSDSSTSESLSSTNTIVPTSSLITNLPHLITVKLTRDNFLLWKAQIVPYLKGQKVLGYVDGTIPMPPQSIPASNDGSITIPNPAFLTWVQKDQMVLSALISSLTESLIAQVIGYFTSCEVWIALERLFASHSYARIMQTHFQLATLKKGGSSVTDYFQKFKTLSDTLAAASQPLNEFKSLSFVLAGLGTDFDSIVTTISTRGDTIPLEDLYSHLFIHEQRIEHQSATTKSVFPFANVTTKSPPQHGRGRGSSSFNRGCGRGSPPLLPTPQGDSSRPICQVCNKPGHIALTCYNRFNHAYQCEPPQSMQAYIAAPSSAGDLNWYPDIGAIHHITYDLNNVNLQQEEYTGQDQVHVGATLLKGQHNHGLYSLSPPQSSPTSPHAFMGIRTSLDGWHSRMGHPSLRLVCQVPMASPSTSSHVSSPAPASGLTCPSIEPVPSPVAPSTTMVPTAPFHTMQTRSKNAIHKPKALPPDFIRQTSPKAFVSEFWPLDVEPTCLTLASKSPQWREAMTTEFNALLRNGTWSLIPPKRTMNLIGCFHQKPSVDYGDIFTPVVKPTTIRIVLSLAISSNWCIKQLDVQNAFLHGHLQENVYMVQPPGFVHPSQPDHDFALKDLGLLHYFLGVEALPDPHGMFLTQHRYILDLLKRANMLGAKTISSPMSSSTALSAFSSDPFSDPSLYRSIVGSLQYLSLTRPDVSFAVNKALILSPKVPRNNTLFRDQAPRLSIGLLPMLLPNSLGCNLFFASLGTKHIEIDLHFIRDKVQSGGLTVKFISTKDQIADIFTKPLFLSRFASLHDNLTVTALPVLVELAIPCERPGPRVFEGFIVGFHPRSWEIVYNGMTQLGFEKSHRDFSFRTEQVHVALYMTAIASISNLVQKPIIKVLPEDGLEVLLSGSGATGKPPTTLSPTVLIVDWRCLKVRDTPYEVNIIIPVEGYEPIQFILTKLCGFIYKTRVELPHGIDALPGMTIVSACLETVSGVGQGYSRAEDRNNASANEAYWERPPVNAQGAGRPSERKYGSI</sequence>
<evidence type="ECO:0000259" key="2">
    <source>
        <dbReference type="Pfam" id="PF07727"/>
    </source>
</evidence>
<accession>A0A2N9GQQ8</accession>